<feature type="domain" description="Peptidase M48" evidence="7">
    <location>
        <begin position="136"/>
        <end position="309"/>
    </location>
</feature>
<dbReference type="GO" id="GO:0006515">
    <property type="term" value="P:protein quality control for misfolded or incompletely synthesized proteins"/>
    <property type="evidence" value="ECO:0007669"/>
    <property type="project" value="TreeGrafter"/>
</dbReference>
<dbReference type="InterPro" id="IPR001915">
    <property type="entry name" value="Peptidase_M48"/>
</dbReference>
<dbReference type="PANTHER" id="PTHR22726:SF1">
    <property type="entry name" value="METALLOENDOPEPTIDASE OMA1, MITOCHONDRIAL"/>
    <property type="match status" value="1"/>
</dbReference>
<comment type="similarity">
    <text evidence="6">Belongs to the peptidase M48 family.</text>
</comment>
<evidence type="ECO:0000256" key="1">
    <source>
        <dbReference type="ARBA" id="ARBA00022670"/>
    </source>
</evidence>
<keyword evidence="9" id="KW-1185">Reference proteome</keyword>
<proteinExistence type="inferred from homology"/>
<organism evidence="8 9">
    <name type="scientific">Letharia columbiana</name>
    <dbReference type="NCBI Taxonomy" id="112416"/>
    <lineage>
        <taxon>Eukaryota</taxon>
        <taxon>Fungi</taxon>
        <taxon>Dikarya</taxon>
        <taxon>Ascomycota</taxon>
        <taxon>Pezizomycotina</taxon>
        <taxon>Lecanoromycetes</taxon>
        <taxon>OSLEUM clade</taxon>
        <taxon>Lecanoromycetidae</taxon>
        <taxon>Lecanorales</taxon>
        <taxon>Lecanorineae</taxon>
        <taxon>Parmeliaceae</taxon>
        <taxon>Letharia</taxon>
    </lineage>
</organism>
<protein>
    <recommendedName>
        <fullName evidence="7">Peptidase M48 domain-containing protein</fullName>
    </recommendedName>
</protein>
<evidence type="ECO:0000256" key="5">
    <source>
        <dbReference type="ARBA" id="ARBA00023049"/>
    </source>
</evidence>
<dbReference type="GO" id="GO:0034982">
    <property type="term" value="P:mitochondrial protein processing"/>
    <property type="evidence" value="ECO:0007669"/>
    <property type="project" value="TreeGrafter"/>
</dbReference>
<dbReference type="EMBL" id="JACCJC010000029">
    <property type="protein sequence ID" value="KAF6234689.1"/>
    <property type="molecule type" value="Genomic_DNA"/>
</dbReference>
<dbReference type="OrthoDB" id="7464992at2759"/>
<comment type="caution">
    <text evidence="8">The sequence shown here is derived from an EMBL/GenBank/DDBJ whole genome shotgun (WGS) entry which is preliminary data.</text>
</comment>
<keyword evidence="5 6" id="KW-0482">Metalloprotease</keyword>
<dbReference type="Pfam" id="PF01435">
    <property type="entry name" value="Peptidase_M48"/>
    <property type="match status" value="1"/>
</dbReference>
<dbReference type="Gene3D" id="3.30.2010.10">
    <property type="entry name" value="Metalloproteases ('zincins'), catalytic domain"/>
    <property type="match status" value="1"/>
</dbReference>
<dbReference type="GO" id="GO:0046872">
    <property type="term" value="F:metal ion binding"/>
    <property type="evidence" value="ECO:0007669"/>
    <property type="project" value="UniProtKB-KW"/>
</dbReference>
<dbReference type="Proteomes" id="UP000578531">
    <property type="component" value="Unassembled WGS sequence"/>
</dbReference>
<keyword evidence="4 6" id="KW-0862">Zinc</keyword>
<dbReference type="InterPro" id="IPR051156">
    <property type="entry name" value="Mito/Outer_Membr_Metalloprot"/>
</dbReference>
<dbReference type="AlphaFoldDB" id="A0A8H6L417"/>
<evidence type="ECO:0000256" key="6">
    <source>
        <dbReference type="RuleBase" id="RU003983"/>
    </source>
</evidence>
<gene>
    <name evidence="8" type="ORF">HO173_007315</name>
</gene>
<accession>A0A8H6L417</accession>
<dbReference type="GO" id="GO:0004222">
    <property type="term" value="F:metalloendopeptidase activity"/>
    <property type="evidence" value="ECO:0007669"/>
    <property type="project" value="InterPro"/>
</dbReference>
<evidence type="ECO:0000256" key="4">
    <source>
        <dbReference type="ARBA" id="ARBA00022833"/>
    </source>
</evidence>
<keyword evidence="3 6" id="KW-0378">Hydrolase</keyword>
<dbReference type="GO" id="GO:0005743">
    <property type="term" value="C:mitochondrial inner membrane"/>
    <property type="evidence" value="ECO:0007669"/>
    <property type="project" value="TreeGrafter"/>
</dbReference>
<sequence length="344" mass="38773">MPPRLWPSSFSHFWSPKIIRASPSTPLHHSLLPRTSVRLASQRGPQRTQYNRFGNIQILYSLWRTSPNFRYGVGAVGLGSGGFYYYNLEQVPVSGRRRFNCISTAREERLGESGYRRVIQQYGRDILPPDHPHSRMVNKVLGRLIPAAGLERQKWDVKVIDDPEEKNAFVLPGGKVFVFSGILPICAGEDGLAAVLGHEIAHNVAHHTCEKMSQMAFLIPFALLLTWTLGISVQDSGFILDVALERPGSRKMESEADYIGLLMMAQACYDPSLAVGVWERMAKEEKYAPPQILSTHPTSKNRMKVIQEWLPQAQQKRAESQCGIMTGYVDEFQSAFEHGDDGFW</sequence>
<evidence type="ECO:0000313" key="9">
    <source>
        <dbReference type="Proteomes" id="UP000578531"/>
    </source>
</evidence>
<dbReference type="GeneID" id="59288972"/>
<evidence type="ECO:0000259" key="7">
    <source>
        <dbReference type="Pfam" id="PF01435"/>
    </source>
</evidence>
<comment type="cofactor">
    <cofactor evidence="6">
        <name>Zn(2+)</name>
        <dbReference type="ChEBI" id="CHEBI:29105"/>
    </cofactor>
    <text evidence="6">Binds 1 zinc ion per subunit.</text>
</comment>
<dbReference type="RefSeq" id="XP_037164080.1">
    <property type="nucleotide sequence ID" value="XM_037309219.1"/>
</dbReference>
<evidence type="ECO:0000256" key="2">
    <source>
        <dbReference type="ARBA" id="ARBA00022723"/>
    </source>
</evidence>
<keyword evidence="1 6" id="KW-0645">Protease</keyword>
<evidence type="ECO:0000313" key="8">
    <source>
        <dbReference type="EMBL" id="KAF6234689.1"/>
    </source>
</evidence>
<keyword evidence="2" id="KW-0479">Metal-binding</keyword>
<reference evidence="8 9" key="1">
    <citation type="journal article" date="2020" name="Genomics">
        <title>Complete, high-quality genomes from long-read metagenomic sequencing of two wolf lichen thalli reveals enigmatic genome architecture.</title>
        <authorList>
            <person name="McKenzie S.K."/>
            <person name="Walston R.F."/>
            <person name="Allen J.L."/>
        </authorList>
    </citation>
    <scope>NUCLEOTIDE SEQUENCE [LARGE SCALE GENOMIC DNA]</scope>
    <source>
        <strain evidence="8">WasteWater2</strain>
    </source>
</reference>
<name>A0A8H6L417_9LECA</name>
<dbReference type="PANTHER" id="PTHR22726">
    <property type="entry name" value="METALLOENDOPEPTIDASE OMA1"/>
    <property type="match status" value="1"/>
</dbReference>
<evidence type="ECO:0000256" key="3">
    <source>
        <dbReference type="ARBA" id="ARBA00022801"/>
    </source>
</evidence>
<dbReference type="CDD" id="cd07331">
    <property type="entry name" value="M48C_Oma1_like"/>
    <property type="match status" value="1"/>
</dbReference>